<evidence type="ECO:0000313" key="1">
    <source>
        <dbReference type="EMBL" id="KAI7938364.1"/>
    </source>
</evidence>
<comment type="caution">
    <text evidence="1">The sequence shown here is derived from an EMBL/GenBank/DDBJ whole genome shotgun (WGS) entry which is preliminary data.</text>
</comment>
<reference evidence="2" key="1">
    <citation type="journal article" date="2018" name="BMC Genomics">
        <title>Genomic insights into host adaptation between the wheat stripe rust pathogen (Puccinia striiformis f. sp. tritici) and the barley stripe rust pathogen (Puccinia striiformis f. sp. hordei).</title>
        <authorList>
            <person name="Xia C."/>
            <person name="Wang M."/>
            <person name="Yin C."/>
            <person name="Cornejo O.E."/>
            <person name="Hulbert S.H."/>
            <person name="Chen X."/>
        </authorList>
    </citation>
    <scope>NUCLEOTIDE SEQUENCE [LARGE SCALE GENOMIC DNA]</scope>
    <source>
        <strain evidence="2">93-210</strain>
    </source>
</reference>
<evidence type="ECO:0000313" key="2">
    <source>
        <dbReference type="Proteomes" id="UP001060170"/>
    </source>
</evidence>
<proteinExistence type="predicted"/>
<keyword evidence="2" id="KW-1185">Reference proteome</keyword>
<name>A0ACC0DU48_9BASI</name>
<sequence length="383" mass="42670">MAGLKRPTQGAEDANKRKLSWFKHLHPLIKDQIPTSKGFFTVFANTSQLVPNFPPKSLERDPGLRCIKLGQKLFPPIYRIGMLDLMVRLEPKSGKELVSPLRLSSYGSPFYGLYFEKALKTTPDIAINDNLMTAYSKLLCTLTIPPPHEDLTEAQIFALLGSTIQAQHSSSDFNSELISNHAAHCTFINSSQKVIVAHYPLQFVYASAANTFLASSEHNLIACINSLSYPVIQLEIRGCIALERLINSAPKYILKLHEPDSKGKSDLNTIKWAKHLSPMFHQKADGIHVYPTQASTCKASTSTSLKSGHHLTDLPTQENAKPTTLVNKASKKTSRRKACNQTTPAMAQISTPHQFYLKRLTSLDHCCFPPLSLSQIYHFQNQS</sequence>
<organism evidence="1 2">
    <name type="scientific">Puccinia striiformis f. sp. tritici</name>
    <dbReference type="NCBI Taxonomy" id="168172"/>
    <lineage>
        <taxon>Eukaryota</taxon>
        <taxon>Fungi</taxon>
        <taxon>Dikarya</taxon>
        <taxon>Basidiomycota</taxon>
        <taxon>Pucciniomycotina</taxon>
        <taxon>Pucciniomycetes</taxon>
        <taxon>Pucciniales</taxon>
        <taxon>Pucciniaceae</taxon>
        <taxon>Puccinia</taxon>
    </lineage>
</organism>
<reference evidence="2" key="2">
    <citation type="journal article" date="2018" name="Mol. Plant Microbe Interact.">
        <title>Genome sequence resources for the wheat stripe rust pathogen (Puccinia striiformis f. sp. tritici) and the barley stripe rust pathogen (Puccinia striiformis f. sp. hordei).</title>
        <authorList>
            <person name="Xia C."/>
            <person name="Wang M."/>
            <person name="Yin C."/>
            <person name="Cornejo O.E."/>
            <person name="Hulbert S.H."/>
            <person name="Chen X."/>
        </authorList>
    </citation>
    <scope>NUCLEOTIDE SEQUENCE [LARGE SCALE GENOMIC DNA]</scope>
    <source>
        <strain evidence="2">93-210</strain>
    </source>
</reference>
<protein>
    <submittedName>
        <fullName evidence="1">Uncharacterized protein</fullName>
    </submittedName>
</protein>
<dbReference type="EMBL" id="CM045880">
    <property type="protein sequence ID" value="KAI7938364.1"/>
    <property type="molecule type" value="Genomic_DNA"/>
</dbReference>
<accession>A0ACC0DU48</accession>
<reference evidence="1 2" key="3">
    <citation type="journal article" date="2022" name="Microbiol. Spectr.">
        <title>Folding features and dynamics of 3D genome architecture in plant fungal pathogens.</title>
        <authorList>
            <person name="Xia C."/>
        </authorList>
    </citation>
    <scope>NUCLEOTIDE SEQUENCE [LARGE SCALE GENOMIC DNA]</scope>
    <source>
        <strain evidence="1 2">93-210</strain>
    </source>
</reference>
<dbReference type="Proteomes" id="UP001060170">
    <property type="component" value="Chromosome 16"/>
</dbReference>
<gene>
    <name evidence="1" type="ORF">MJO28_015284</name>
</gene>